<protein>
    <submittedName>
        <fullName evidence="1">Uncharacterized protein</fullName>
    </submittedName>
</protein>
<dbReference type="EMBL" id="HACG01011001">
    <property type="protein sequence ID" value="CEK57866.1"/>
    <property type="molecule type" value="Transcribed_RNA"/>
</dbReference>
<feature type="non-terminal residue" evidence="1">
    <location>
        <position position="84"/>
    </location>
</feature>
<feature type="non-terminal residue" evidence="1">
    <location>
        <position position="1"/>
    </location>
</feature>
<gene>
    <name evidence="1" type="primary">ORF31295</name>
</gene>
<accession>A0A0B6YQ27</accession>
<proteinExistence type="predicted"/>
<evidence type="ECO:0000313" key="1">
    <source>
        <dbReference type="EMBL" id="CEK57866.1"/>
    </source>
</evidence>
<sequence length="84" mass="9950">DEFERRTLIAEKYGGDERIHAPSKVEIDDQEYMHMIQDKVKKQISKRGIRTMTGLGRCYRKLDQYDTGILDQYDLEKGLQTFHV</sequence>
<dbReference type="AlphaFoldDB" id="A0A0B6YQ27"/>
<organism evidence="1">
    <name type="scientific">Arion vulgaris</name>
    <dbReference type="NCBI Taxonomy" id="1028688"/>
    <lineage>
        <taxon>Eukaryota</taxon>
        <taxon>Metazoa</taxon>
        <taxon>Spiralia</taxon>
        <taxon>Lophotrochozoa</taxon>
        <taxon>Mollusca</taxon>
        <taxon>Gastropoda</taxon>
        <taxon>Heterobranchia</taxon>
        <taxon>Euthyneura</taxon>
        <taxon>Panpulmonata</taxon>
        <taxon>Eupulmonata</taxon>
        <taxon>Stylommatophora</taxon>
        <taxon>Helicina</taxon>
        <taxon>Arionoidea</taxon>
        <taxon>Arionidae</taxon>
        <taxon>Arion</taxon>
    </lineage>
</organism>
<name>A0A0B6YQ27_9EUPU</name>
<reference evidence="1" key="1">
    <citation type="submission" date="2014-12" db="EMBL/GenBank/DDBJ databases">
        <title>Insight into the proteome of Arion vulgaris.</title>
        <authorList>
            <person name="Aradska J."/>
            <person name="Bulat T."/>
            <person name="Smidak R."/>
            <person name="Sarate P."/>
            <person name="Gangsoo J."/>
            <person name="Sialana F."/>
            <person name="Bilban M."/>
            <person name="Lubec G."/>
        </authorList>
    </citation>
    <scope>NUCLEOTIDE SEQUENCE</scope>
    <source>
        <tissue evidence="1">Skin</tissue>
    </source>
</reference>